<keyword evidence="2" id="KW-1185">Reference proteome</keyword>
<name>A0ABV5FJ85_9FLAO</name>
<protein>
    <recommendedName>
        <fullName evidence="3">Bacteriocin</fullName>
    </recommendedName>
</protein>
<dbReference type="RefSeq" id="WP_290268106.1">
    <property type="nucleotide sequence ID" value="NZ_JAUFQQ010000005.1"/>
</dbReference>
<comment type="caution">
    <text evidence="1">The sequence shown here is derived from an EMBL/GenBank/DDBJ whole genome shotgun (WGS) entry which is preliminary data.</text>
</comment>
<evidence type="ECO:0008006" key="3">
    <source>
        <dbReference type="Google" id="ProtNLM"/>
    </source>
</evidence>
<organism evidence="1 2">
    <name type="scientific">Flavobacterium branchiarum</name>
    <dbReference type="NCBI Taxonomy" id="1114870"/>
    <lineage>
        <taxon>Bacteria</taxon>
        <taxon>Pseudomonadati</taxon>
        <taxon>Bacteroidota</taxon>
        <taxon>Flavobacteriia</taxon>
        <taxon>Flavobacteriales</taxon>
        <taxon>Flavobacteriaceae</taxon>
        <taxon>Flavobacterium</taxon>
    </lineage>
</organism>
<evidence type="ECO:0000313" key="1">
    <source>
        <dbReference type="EMBL" id="MFB9063611.1"/>
    </source>
</evidence>
<evidence type="ECO:0000313" key="2">
    <source>
        <dbReference type="Proteomes" id="UP001589589"/>
    </source>
</evidence>
<gene>
    <name evidence="1" type="ORF">ACFFUQ_06210</name>
</gene>
<dbReference type="EMBL" id="JBHMEX010000023">
    <property type="protein sequence ID" value="MFB9063611.1"/>
    <property type="molecule type" value="Genomic_DNA"/>
</dbReference>
<accession>A0ABV5FJ85</accession>
<sequence length="55" mass="6055">MLKSILKLKGAQELTKKEQKEINGGWIPEPGKSCPKGTCQYFEGGPCRKSSDLCI</sequence>
<dbReference type="Proteomes" id="UP001589589">
    <property type="component" value="Unassembled WGS sequence"/>
</dbReference>
<reference evidence="1 2" key="1">
    <citation type="submission" date="2024-09" db="EMBL/GenBank/DDBJ databases">
        <authorList>
            <person name="Sun Q."/>
            <person name="Mori K."/>
        </authorList>
    </citation>
    <scope>NUCLEOTIDE SEQUENCE [LARGE SCALE GENOMIC DNA]</scope>
    <source>
        <strain evidence="1 2">CECT 7908</strain>
    </source>
</reference>
<proteinExistence type="predicted"/>